<feature type="transmembrane region" description="Helical" evidence="12">
    <location>
        <begin position="2718"/>
        <end position="2736"/>
    </location>
</feature>
<keyword evidence="7" id="KW-1278">Translocase</keyword>
<feature type="transmembrane region" description="Helical" evidence="12">
    <location>
        <begin position="2756"/>
        <end position="2782"/>
    </location>
</feature>
<protein>
    <submittedName>
        <fullName evidence="14">ATP binding cassette subfamily A member 13</fullName>
    </submittedName>
</protein>
<dbReference type="Proteomes" id="UP000000539">
    <property type="component" value="Chromosome 2"/>
</dbReference>
<dbReference type="Gene3D" id="3.40.50.300">
    <property type="entry name" value="P-loop containing nucleotide triphosphate hydrolases"/>
    <property type="match status" value="2"/>
</dbReference>
<dbReference type="GO" id="GO:0006869">
    <property type="term" value="P:lipid transport"/>
    <property type="evidence" value="ECO:0000318"/>
    <property type="project" value="GO_Central"/>
</dbReference>
<dbReference type="FunFam" id="3.40.50.300:FF:000689">
    <property type="entry name" value="ATP binding cassette subfamily A member 12"/>
    <property type="match status" value="1"/>
</dbReference>
<dbReference type="PROSITE" id="PS00211">
    <property type="entry name" value="ABC_TRANSPORTER_1"/>
    <property type="match status" value="1"/>
</dbReference>
<reference evidence="14" key="1">
    <citation type="submission" date="2020-11" db="EMBL/GenBank/DDBJ databases">
        <title>Gallus gallus (Chicken) genome, bGalGal1, GRCg7b, maternal haplotype autosomes + Z &amp; W.</title>
        <authorList>
            <person name="Warren W."/>
            <person name="Formenti G."/>
            <person name="Fedrigo O."/>
            <person name="Haase B."/>
            <person name="Mountcastle J."/>
            <person name="Balacco J."/>
            <person name="Tracey A."/>
            <person name="Schneider V."/>
            <person name="Okimoto R."/>
            <person name="Cheng H."/>
            <person name="Hawken R."/>
            <person name="Howe K."/>
            <person name="Jarvis E.D."/>
        </authorList>
    </citation>
    <scope>NUCLEOTIDE SEQUENCE [LARGE SCALE GENOMIC DNA]</scope>
    <source>
        <strain evidence="14">Broiler</strain>
    </source>
</reference>
<dbReference type="GeneTree" id="ENSGT00940000161703"/>
<evidence type="ECO:0000256" key="5">
    <source>
        <dbReference type="ARBA" id="ARBA00022741"/>
    </source>
</evidence>
<evidence type="ECO:0000313" key="15">
    <source>
        <dbReference type="Proteomes" id="UP000000539"/>
    </source>
</evidence>
<reference evidence="14" key="3">
    <citation type="submission" date="2025-09" db="UniProtKB">
        <authorList>
            <consortium name="Ensembl"/>
        </authorList>
    </citation>
    <scope>IDENTIFICATION</scope>
    <source>
        <strain evidence="14">broiler</strain>
    </source>
</reference>
<feature type="transmembrane region" description="Helical" evidence="12">
    <location>
        <begin position="3548"/>
        <end position="3568"/>
    </location>
</feature>
<evidence type="ECO:0000256" key="9">
    <source>
        <dbReference type="ARBA" id="ARBA00023055"/>
    </source>
</evidence>
<feature type="transmembrane region" description="Helical" evidence="12">
    <location>
        <begin position="3470"/>
        <end position="3490"/>
    </location>
</feature>
<dbReference type="InterPro" id="IPR013525">
    <property type="entry name" value="ABC2_TM"/>
</dbReference>
<feature type="transmembrane region" description="Helical" evidence="12">
    <location>
        <begin position="3510"/>
        <end position="3536"/>
    </location>
</feature>
<feature type="transmembrane region" description="Helical" evidence="12">
    <location>
        <begin position="3665"/>
        <end position="3687"/>
    </location>
</feature>
<dbReference type="CDD" id="cd03263">
    <property type="entry name" value="ABC_subfamily_A"/>
    <property type="match status" value="2"/>
</dbReference>
<dbReference type="Pfam" id="PF12698">
    <property type="entry name" value="ABC2_membrane_3"/>
    <property type="match status" value="2"/>
</dbReference>
<dbReference type="InterPro" id="IPR003439">
    <property type="entry name" value="ABC_transporter-like_ATP-bd"/>
</dbReference>
<dbReference type="InterPro" id="IPR017871">
    <property type="entry name" value="ABC_transporter-like_CS"/>
</dbReference>
<dbReference type="InterPro" id="IPR003593">
    <property type="entry name" value="AAA+_ATPase"/>
</dbReference>
<dbReference type="Pfam" id="PF00005">
    <property type="entry name" value="ABC_tran"/>
    <property type="match status" value="2"/>
</dbReference>
<dbReference type="GO" id="GO:0035627">
    <property type="term" value="P:ceramide transport"/>
    <property type="evidence" value="ECO:0007669"/>
    <property type="project" value="Ensembl"/>
</dbReference>
<feature type="transmembrane region" description="Helical" evidence="12">
    <location>
        <begin position="2619"/>
        <end position="2643"/>
    </location>
</feature>
<dbReference type="InterPro" id="IPR026082">
    <property type="entry name" value="ABCA"/>
</dbReference>
<feature type="transmembrane region" description="Helical" evidence="12">
    <location>
        <begin position="2684"/>
        <end position="2706"/>
    </location>
</feature>
<evidence type="ECO:0000256" key="12">
    <source>
        <dbReference type="SAM" id="Phobius"/>
    </source>
</evidence>
<feature type="transmembrane region" description="Helical" evidence="12">
    <location>
        <begin position="2577"/>
        <end position="2599"/>
    </location>
</feature>
<keyword evidence="3 12" id="KW-0812">Transmembrane</keyword>
<evidence type="ECO:0000256" key="3">
    <source>
        <dbReference type="ARBA" id="ARBA00022692"/>
    </source>
</evidence>
<feature type="domain" description="ABC transporter" evidence="13">
    <location>
        <begin position="2847"/>
        <end position="3078"/>
    </location>
</feature>
<feature type="transmembrane region" description="Helical" evidence="12">
    <location>
        <begin position="3580"/>
        <end position="3607"/>
    </location>
</feature>
<evidence type="ECO:0000256" key="10">
    <source>
        <dbReference type="ARBA" id="ARBA00023136"/>
    </source>
</evidence>
<feature type="transmembrane region" description="Helical" evidence="12">
    <location>
        <begin position="3289"/>
        <end position="3313"/>
    </location>
</feature>
<reference evidence="14" key="2">
    <citation type="submission" date="2025-08" db="UniProtKB">
        <authorList>
            <consortium name="Ensembl"/>
        </authorList>
    </citation>
    <scope>IDENTIFICATION</scope>
    <source>
        <strain evidence="14">broiler</strain>
    </source>
</reference>
<organism evidence="14 15">
    <name type="scientific">Gallus gallus</name>
    <name type="common">Chicken</name>
    <dbReference type="NCBI Taxonomy" id="9031"/>
    <lineage>
        <taxon>Eukaryota</taxon>
        <taxon>Metazoa</taxon>
        <taxon>Chordata</taxon>
        <taxon>Craniata</taxon>
        <taxon>Vertebrata</taxon>
        <taxon>Euteleostomi</taxon>
        <taxon>Archelosauria</taxon>
        <taxon>Archosauria</taxon>
        <taxon>Dinosauria</taxon>
        <taxon>Saurischia</taxon>
        <taxon>Theropoda</taxon>
        <taxon>Coelurosauria</taxon>
        <taxon>Aves</taxon>
        <taxon>Neognathae</taxon>
        <taxon>Galloanserae</taxon>
        <taxon>Galliformes</taxon>
        <taxon>Phasianidae</taxon>
        <taxon>Phasianinae</taxon>
        <taxon>Gallus</taxon>
    </lineage>
</organism>
<dbReference type="GO" id="GO:0005524">
    <property type="term" value="F:ATP binding"/>
    <property type="evidence" value="ECO:0007669"/>
    <property type="project" value="UniProtKB-KW"/>
</dbReference>
<keyword evidence="11" id="KW-0968">Cytoplasmic vesicle</keyword>
<dbReference type="InterPro" id="IPR027417">
    <property type="entry name" value="P-loop_NTPase"/>
</dbReference>
<dbReference type="Pfam" id="PF23321">
    <property type="entry name" value="R1_ABCA1"/>
    <property type="match status" value="1"/>
</dbReference>
<feature type="transmembrane region" description="Helical" evidence="12">
    <location>
        <begin position="3235"/>
        <end position="3256"/>
    </location>
</feature>
<feature type="domain" description="ABC transporter" evidence="13">
    <location>
        <begin position="3729"/>
        <end position="3967"/>
    </location>
</feature>
<dbReference type="GO" id="GO:0016887">
    <property type="term" value="F:ATP hydrolysis activity"/>
    <property type="evidence" value="ECO:0007669"/>
    <property type="project" value="InterPro"/>
</dbReference>
<keyword evidence="9" id="KW-0445">Lipid transport</keyword>
<dbReference type="FunFam" id="3.40.50.300:FF:000298">
    <property type="entry name" value="ATP-binding cassette sub-family A member 12"/>
    <property type="match status" value="1"/>
</dbReference>
<evidence type="ECO:0000256" key="7">
    <source>
        <dbReference type="ARBA" id="ARBA00022967"/>
    </source>
</evidence>
<evidence type="ECO:0000256" key="4">
    <source>
        <dbReference type="ARBA" id="ARBA00022737"/>
    </source>
</evidence>
<feature type="transmembrane region" description="Helical" evidence="12">
    <location>
        <begin position="3619"/>
        <end position="3637"/>
    </location>
</feature>
<dbReference type="GO" id="GO:0005319">
    <property type="term" value="F:lipid transporter activity"/>
    <property type="evidence" value="ECO:0000318"/>
    <property type="project" value="GO_Central"/>
</dbReference>
<proteinExistence type="predicted"/>
<dbReference type="GO" id="GO:0042626">
    <property type="term" value="F:ATPase-coupled transmembrane transporter activity"/>
    <property type="evidence" value="ECO:0000318"/>
    <property type="project" value="GO_Central"/>
</dbReference>
<dbReference type="SUPFAM" id="SSF52540">
    <property type="entry name" value="P-loop containing nucleoside triphosphate hydrolases"/>
    <property type="match status" value="2"/>
</dbReference>
<evidence type="ECO:0000256" key="8">
    <source>
        <dbReference type="ARBA" id="ARBA00022989"/>
    </source>
</evidence>
<feature type="transmembrane region" description="Helical" evidence="12">
    <location>
        <begin position="2655"/>
        <end position="2678"/>
    </location>
</feature>
<sequence length="4054" mass="461201">MGHAVRQFKALFWKNWLCRVRQPVLSLSEILWPCMLFLILAAVRFQEPPKHKENCYLEARDLPSRGLYPFVRTLFCNVGSRCRNTSVESGSESFTGPDLAFMKEIQELAKGFIETTEKTVALEKLWEESSKFLAEEIISKIENLYKQPSFWNLLHSLPHLESKSLYTEDGLAAIAQFLEVIKNTLVSLKDLAVMPLGQTFREVVKIALNLTAASVVYLFFPSGFQYNLSLEDILWNPHAVRAELESRFSFDDLHVKKLLSYTAQFTKIPTGETLEQFVCSALSSVPGDEANKENNEESCISTWQEAKLYLIHAVSKLRLYAQVFEQWFSSSHSQNLLSELERIMQLLPFYLLHTTVLYSTTFVCRILYLKKMQGVLQAVPQWSVVKRLRLVDGALRNVVSQYLNFTDGKDAWWLLLTCSVQRQLSQGSTMCLNLTSVKEFLKAEENVRISSEKEVDHILHLAEIIEEIVMFDFSALSSLQPLMETALSKMIMWIKGEESAISVSLAVSEIYNEIQKNLQAHLRFWMKEKTDFFWKMVKIVSHELDSRVSHISQVEVEEVLESLSRFILSVTENKKSLNRSMQLLKNILTDWRDLNSPTLNHLKYLTEKFLRNLYEIVLLADSHVNTSFSIGHGVSTTSFSLLSNATFIYKVQELGKIVPNFFKDIQKLNSSSVDLLLQILFSLYQNTDLLLNAESNNTLLMFLYNTSKDISSFQTWSDFRDMDRVSDFLSETFDLLWNLTSKSLCEKLLTFYNYTEFQARSFVREGKKELQVVSNILSSLKTLFLDEDLEVAAFCYLENFFDISPECIVNNGCTGFYLSNITSVNDSAEVYNLLLPLDSVLYNITKLEDKGSVSSALHCTFTWLQTWTEIFEETSKILNLDSTFFAYLRNDLRNLSDSFLNTSHIELCNKTTMAIVEATSVMTLLKMIVEGGDSSEWKDFEAYLSIIQSFLENAIDDASLLKGNSSDDVLEMIEAVITELQQSVLKVVNRDFLNSWLNTFISGGSEEERSSSEFSIGNSLYTILKLSQKDLGFVLAEIKDTAAFLTYAPLDKYLVCASIFQNITKLFFDSTLKNINYSQVNFSSHIHSFLKSYSVIDGVEDCDGWIHGLHYLSEKYKSPSHLENAKHILFLLKSLGNTETDAKLKNAVDFLNLIFNFMIPECSVTGSDVICVNIYFNVIARTLEVILPEFNVQNDTNVLEYIFTLLNNSGELIQMAVNNLVGHLQYTSNDTLFNHSVHGSNSTLRMFLNPFHSVLLSSIELLSEIQCLVKNKTFEMQESSSSPLDTEIDEKNISLLMEIFQTVISKLYKFNSNLPSELQGEYNTFLERLSEKAALHGKLVGKALKFFKSSSLTSFPIRNDRKFLEHMITLVHNLKNMDIEFLMGQFKQAQRSLDNFFKNTKPLHIESSELGVLIDWWDEFENSSCNWNLTGLWHITQLFQEDLSDVEEMFHLLLDVISLMERLAHRNITEALVEVYTFVLTQEAKMPVFTREEISNQVESLLMLLETLTDVPDEPAEASICFSAEFCWIPKTVTPQSDPTSKPCDFMQSNFSWNHNAVLHIVKELKLVTLNDSFSCTMEDFQTFITHNLTCFFHQIKEWNSIILKFSELHHINDSLLKELLAFWNELYLYAVPLQANNTNSTVNCSSTSKRKVALQIIETLSGMPAAEIEMSEYVLKQLNDLYGGLSWNRHSRISLIETVFPYVKNVTSEVSGLLDTEAVYSFLSVVQPLMTLSSVGNQAYSVLMVLSSLNGHNNISGNIENIWFPVVKSILDLLLNFNVKQSLAVIDQEFQLLRLANGQSSSVSLDVLIQQYNTSSVEAVLKKLEDIQEIMNSVLCECNNQNYSKVMQSLVLLMANEKSSDLLLVVKDIIDFLELFKNKTEEDYTGMLFFDDHLSREILNATYIANSVFQNFLFHMIGDLAVTKEALHANSTELQIVDFIDSFFDSAQYGNVSTLSQNRTLEIMQEMLASKICQILQKHLQPASVLLLHKLQFAILNILKIFSEEPVVTSNLFCVVTKCKDGIMRHLVISIIEGITLVQDHYQSIERMWMTFNKGDCESMAYINLKLSNNLESFLRLYFYFLPDMKVRDYVQNITELKLDILSSVNISEETISSILEASISFSKVFYSAFVVAFTQRCDEEVLSFLLKLPENSKTSLAVEELCSLPALDLYTTLVLIIQNLNLRQIIYTIPSEMGNVLSTLLDVVSNISSLLSKVQHVMENLPVFLQAIQNIGMFDISALQQVCFLQGGQFRSSAVGSLKSVIKAVCKEESPFFSNANLFVDMPRITGLLEDNMGKYGIPEDSTPFCLKLYQEILQSSNGALVWTFLKPLLHGKILYNSNISMIDLVIEKVSIKRNTVSRSIFYFFSEYKHDIIYNFLFQEALQNNFVKHFVESNLDIDLEKLFQKMQVYGMSKKMLNSSASRQIDLLSQIIVNISSCVLLDRFQPFESVDKLEEKAHELMQQNNFLASIIFSASKNKTADSSDLHTQHISYTIRTSILYSMRTDLIKNPAWKSHPQKLPSDGFKYNHIFIPLQDMIERAIISAQTGLDISEPAIQVQAMPYPCHTSDLFLNNIGFFFPLMMMLTWMVSVASMVRKLVYEREIHLEEYMKTMGVHPAIHFFAWFLENVIVLTISSCALAVILKASGIFTYSNGFLIFLFLLDFGVTVIMLSYFLGVFFSSANTAALCASLVYMISFLPYIVLLVLQNQLSFTKQIIMCLLSTTAFGQGVFFITFFEGQEIGIQWNNMYQPMVQGGYMTFGCTCWMMFFDSILYSIGGWYFSNIILGKNALRNCWYFPFTVSYWKNLCGLERMRKHYLDSDVFFFNENFKEKGLEAEWNRKTSVIGVVLLSLTKEHMDNHKAAVKDLCLTFHKGQITALLGPNGAGKTTVISLLTGLYPPSSGTILINGKDIRTDLAAIRTELGVCPQYDVLFNILTVREHLLLYGSVKAPGWTNEQLNQQVTLEDVDLSQHQYKPVGALSGGMKRRLSIAISFIGNSKTVVLDEPTSGVDPCSRRSIWDILLKYKAGCTLIFTTHHLDEAEVLSDHIAILQQGQLRCYGSPSYLRETYGQGHSLTLIKKPSVFEIQDPKHVVRVTSLVQTHIPEAFLKENSGTEITYVIPERADKTSFKGLFQALDQNLHRLHVTGYGISDTTLEEVFLVFLSWHFLFRESCICFYLSLTVSVALIQMHTPYSHLQTCGSLPGASRICGTNLILAQIVALLLKRFHCIRRDWRGSLSHVLLPVLFVALAMALFSVKPLAIDYPSLKLTPRLYENAESFFRKVLKIPDLLVTLWISSIIYSFLLMVFHIIMFIPIRKNNSCWHIESNSLLNSCGCMSMCPSFNASVPYVKNKRGHILYNLSGLIVEEYLVRPSNKARYGGWSFGGKKACEYQEQKWSNIKSKPLVKVWYNQKGFHSLPSYLNELNNFILWLNLPPTVDWRQYGITLYSQPYGGALLDEDKIMENVRQCGVALCIMLGFSILTASIGSAIVKDRVSGTKRLQHITGLGYKTYWLANFCCDMLFYMLPVTLCVGVITAFQLSAFTFRNNLAATVILLVLFGYATLPWMYLISRFFSSSDVAFISYISLNFVFGLCTMLVTLLPRLLAIISKVQSFQNIYRILEWAFIIFPQFCLGQGLIELSYNQIKFDLTSNFGIDSYVSPFEMNFLGWIFVEMALQGTVLLLLRLFFHWDLLQKPRCHSANTMVSPSEDIDVEMERQRLFGGRTDNDVLLLYNLRKCYGGFSKKNTAVESISLGITKGECFGLLGTNGAGKSTTFKMLTGDIVPSAGRAVIRTPTGSEMDILSASSEGILIGYCPQQDALDELLTGWEHLYYYCTLRGIPKQNICKVAEDLVNRLQLNAHADKLVRTYSAGTKRKLSAALALVGKPQILLLDEPSSGMDPCSKRYLWKTILKEVQDGCAAVLTSHSMEECEALCTRLAIMVNGSFKCLGSPQHIKNRFGDGYSVKVWLSKEVSYRRMILDCLKLHFPGAQFKGQHLNLLEYHVPRSEGCLAELFRVLENYKAFLQIKHYSISQTTLEQVFSSFSAVPDHLRSTQ</sequence>
<keyword evidence="6" id="KW-0067">ATP-binding</keyword>
<evidence type="ECO:0000256" key="1">
    <source>
        <dbReference type="ARBA" id="ARBA00004439"/>
    </source>
</evidence>
<name>A0A8V0X0K1_CHICK</name>
<keyword evidence="4" id="KW-0677">Repeat</keyword>
<dbReference type="GO" id="GO:0032376">
    <property type="term" value="P:positive regulation of cholesterol transport"/>
    <property type="evidence" value="ECO:0007669"/>
    <property type="project" value="Ensembl"/>
</dbReference>
<accession>A0A8V0X0K1</accession>
<dbReference type="OrthoDB" id="9833608at2759"/>
<keyword evidence="5" id="KW-0547">Nucleotide-binding</keyword>
<keyword evidence="10 12" id="KW-0472">Membrane</keyword>
<dbReference type="InterPro" id="IPR056264">
    <property type="entry name" value="R2_ABCA1-4-like"/>
</dbReference>
<dbReference type="GO" id="GO:0030659">
    <property type="term" value="C:cytoplasmic vesicle membrane"/>
    <property type="evidence" value="ECO:0007669"/>
    <property type="project" value="UniProtKB-SubCell"/>
</dbReference>
<evidence type="ECO:0000259" key="13">
    <source>
        <dbReference type="PROSITE" id="PS50893"/>
    </source>
</evidence>
<dbReference type="SMART" id="SM00382">
    <property type="entry name" value="AAA"/>
    <property type="match status" value="2"/>
</dbReference>
<keyword evidence="2" id="KW-0813">Transport</keyword>
<evidence type="ECO:0000256" key="11">
    <source>
        <dbReference type="ARBA" id="ARBA00023329"/>
    </source>
</evidence>
<comment type="subcellular location">
    <subcellularLocation>
        <location evidence="1">Cytoplasmic vesicle membrane</location>
        <topology evidence="1">Multi-pass membrane protein</topology>
    </subcellularLocation>
</comment>
<dbReference type="GO" id="GO:0140359">
    <property type="term" value="F:ABC-type transporter activity"/>
    <property type="evidence" value="ECO:0007669"/>
    <property type="project" value="InterPro"/>
</dbReference>
<dbReference type="GO" id="GO:1900244">
    <property type="term" value="P:positive regulation of synaptic vesicle endocytosis"/>
    <property type="evidence" value="ECO:0007669"/>
    <property type="project" value="Ensembl"/>
</dbReference>
<keyword evidence="15" id="KW-1185">Reference proteome</keyword>
<evidence type="ECO:0000256" key="6">
    <source>
        <dbReference type="ARBA" id="ARBA00022840"/>
    </source>
</evidence>
<feature type="transmembrane region" description="Helical" evidence="12">
    <location>
        <begin position="3205"/>
        <end position="3223"/>
    </location>
</feature>
<dbReference type="PROSITE" id="PS50893">
    <property type="entry name" value="ABC_TRANSPORTER_2"/>
    <property type="match status" value="2"/>
</dbReference>
<evidence type="ECO:0000313" key="14">
    <source>
        <dbReference type="Ensembl" id="ENSGALP00010000696.1"/>
    </source>
</evidence>
<evidence type="ECO:0000256" key="2">
    <source>
        <dbReference type="ARBA" id="ARBA00022448"/>
    </source>
</evidence>
<dbReference type="PANTHER" id="PTHR19229">
    <property type="entry name" value="ATP-BINDING CASSETTE TRANSPORTER SUBFAMILY A ABCA"/>
    <property type="match status" value="1"/>
</dbReference>
<keyword evidence="8 12" id="KW-1133">Transmembrane helix</keyword>
<dbReference type="Ensembl" id="ENSGALT00010001325.1">
    <property type="protein sequence ID" value="ENSGALP00010000696.1"/>
    <property type="gene ID" value="ENSGALG00010000626.1"/>
</dbReference>
<dbReference type="PANTHER" id="PTHR19229:SF113">
    <property type="entry name" value="ATP-BINDING CASSETTE SUB-FAMILY A MEMBER 13"/>
    <property type="match status" value="1"/>
</dbReference>
<gene>
    <name evidence="14" type="primary">ABCA13</name>
</gene>